<dbReference type="Gene3D" id="3.40.309.10">
    <property type="entry name" value="Aldehyde Dehydrogenase, Chain A, domain 2"/>
    <property type="match status" value="1"/>
</dbReference>
<evidence type="ECO:0000313" key="6">
    <source>
        <dbReference type="EMBL" id="CAD9704327.1"/>
    </source>
</evidence>
<dbReference type="InterPro" id="IPR016163">
    <property type="entry name" value="Ald_DH_C"/>
</dbReference>
<evidence type="ECO:0000256" key="4">
    <source>
        <dbReference type="ARBA" id="ARBA00023027"/>
    </source>
</evidence>
<proteinExistence type="inferred from homology"/>
<dbReference type="InterPro" id="IPR010061">
    <property type="entry name" value="MeMal-semiAld_DH"/>
</dbReference>
<dbReference type="PROSITE" id="PS00070">
    <property type="entry name" value="ALDEHYDE_DEHYDR_CYS"/>
    <property type="match status" value="1"/>
</dbReference>
<dbReference type="Pfam" id="PF00171">
    <property type="entry name" value="Aldedh"/>
    <property type="match status" value="1"/>
</dbReference>
<dbReference type="GO" id="GO:0006574">
    <property type="term" value="P:L-valine catabolic process"/>
    <property type="evidence" value="ECO:0007669"/>
    <property type="project" value="TreeGrafter"/>
</dbReference>
<dbReference type="FunFam" id="3.40.605.10:FF:000003">
    <property type="entry name" value="Methylmalonate-semialdehyde dehydrogenase [acylating]"/>
    <property type="match status" value="1"/>
</dbReference>
<dbReference type="InterPro" id="IPR016160">
    <property type="entry name" value="Ald_DH_CS_CYS"/>
</dbReference>
<protein>
    <recommendedName>
        <fullName evidence="2">methylmalonate-semialdehyde dehydrogenase (CoA acylating)</fullName>
        <ecNumber evidence="2">1.2.1.27</ecNumber>
    </recommendedName>
</protein>
<keyword evidence="3" id="KW-0560">Oxidoreductase</keyword>
<evidence type="ECO:0000256" key="2">
    <source>
        <dbReference type="ARBA" id="ARBA00013048"/>
    </source>
</evidence>
<dbReference type="GO" id="GO:0004491">
    <property type="term" value="F:methylmalonate-semialdehyde dehydrogenase (acylating, NAD) activity"/>
    <property type="evidence" value="ECO:0007669"/>
    <property type="project" value="UniProtKB-EC"/>
</dbReference>
<comment type="similarity">
    <text evidence="1">Belongs to the aldehyde dehydrogenase family.</text>
</comment>
<dbReference type="NCBIfam" id="TIGR01722">
    <property type="entry name" value="MMSDH"/>
    <property type="match status" value="1"/>
</dbReference>
<evidence type="ECO:0000256" key="3">
    <source>
        <dbReference type="ARBA" id="ARBA00023002"/>
    </source>
</evidence>
<reference evidence="6" key="1">
    <citation type="submission" date="2021-01" db="EMBL/GenBank/DDBJ databases">
        <authorList>
            <person name="Corre E."/>
            <person name="Pelletier E."/>
            <person name="Niang G."/>
            <person name="Scheremetjew M."/>
            <person name="Finn R."/>
            <person name="Kale V."/>
            <person name="Holt S."/>
            <person name="Cochrane G."/>
            <person name="Meng A."/>
            <person name="Brown T."/>
            <person name="Cohen L."/>
        </authorList>
    </citation>
    <scope>NUCLEOTIDE SEQUENCE</scope>
    <source>
        <strain evidence="6">NY070348D</strain>
    </source>
</reference>
<dbReference type="SUPFAM" id="SSF53720">
    <property type="entry name" value="ALDH-like"/>
    <property type="match status" value="1"/>
</dbReference>
<dbReference type="EC" id="1.2.1.27" evidence="2"/>
<name>A0A7S2SNG3_9STRA</name>
<dbReference type="CDD" id="cd07085">
    <property type="entry name" value="ALDH_F6_MMSDH"/>
    <property type="match status" value="1"/>
</dbReference>
<dbReference type="InterPro" id="IPR016161">
    <property type="entry name" value="Ald_DH/histidinol_DH"/>
</dbReference>
<evidence type="ECO:0000259" key="5">
    <source>
        <dbReference type="Pfam" id="PF00171"/>
    </source>
</evidence>
<dbReference type="GO" id="GO:0005739">
    <property type="term" value="C:mitochondrion"/>
    <property type="evidence" value="ECO:0007669"/>
    <property type="project" value="TreeGrafter"/>
</dbReference>
<dbReference type="PANTHER" id="PTHR43866:SF3">
    <property type="entry name" value="METHYLMALONATE-SEMIALDEHYDE DEHYDROGENASE [ACYLATING], MITOCHONDRIAL"/>
    <property type="match status" value="1"/>
</dbReference>
<keyword evidence="4" id="KW-0520">NAD</keyword>
<feature type="domain" description="Aldehyde dehydrogenase" evidence="5">
    <location>
        <begin position="36"/>
        <end position="500"/>
    </location>
</feature>
<dbReference type="EMBL" id="HBHK01024940">
    <property type="protein sequence ID" value="CAD9704327.1"/>
    <property type="molecule type" value="Transcribed_RNA"/>
</dbReference>
<dbReference type="AlphaFoldDB" id="A0A7S2SNG3"/>
<dbReference type="GO" id="GO:0006210">
    <property type="term" value="P:thymine catabolic process"/>
    <property type="evidence" value="ECO:0007669"/>
    <property type="project" value="TreeGrafter"/>
</dbReference>
<dbReference type="PANTHER" id="PTHR43866">
    <property type="entry name" value="MALONATE-SEMIALDEHYDE DEHYDROGENASE"/>
    <property type="match status" value="1"/>
</dbReference>
<dbReference type="InterPro" id="IPR016162">
    <property type="entry name" value="Ald_DH_N"/>
</dbReference>
<dbReference type="FunFam" id="3.40.309.10:FF:000002">
    <property type="entry name" value="Methylmalonate-semialdehyde dehydrogenase (Acylating)"/>
    <property type="match status" value="1"/>
</dbReference>
<gene>
    <name evidence="6" type="ORF">QSP1433_LOCUS15688</name>
</gene>
<dbReference type="InterPro" id="IPR015590">
    <property type="entry name" value="Aldehyde_DH_dom"/>
</dbReference>
<organism evidence="6">
    <name type="scientific">Mucochytrium quahogii</name>
    <dbReference type="NCBI Taxonomy" id="96639"/>
    <lineage>
        <taxon>Eukaryota</taxon>
        <taxon>Sar</taxon>
        <taxon>Stramenopiles</taxon>
        <taxon>Bigyra</taxon>
        <taxon>Labyrinthulomycetes</taxon>
        <taxon>Thraustochytrida</taxon>
        <taxon>Thraustochytriidae</taxon>
        <taxon>Mucochytrium</taxon>
    </lineage>
</organism>
<sequence>MLSNATRLARGHMQARQLRFMSTGVPKVQNFINGKFVDSATDKWIELTNPANGEVIGLVPESTQEEMQAATDAAKQAFKTWKDVSPPNRARVMLNLQRLIRENKDALAASVTLEQGKTLPDAHGDVFRGLEIVEHTCGAGTLLMGESLGNLASNLDTYSYRIPLGVCAGIAPFNFPAMIPLWMFPVGTVCGNTYVLKPSEKDPGCAMMLAKLAQEAGLPDGVLNIIHGAHDSVNFICDNPDIKAISFVGSNQAGEYIYNRGSETGKRVQANMGAKNHGTILPDADKEMTLDALVGAAFGAAGQRCMALSTVIFVGESQEWIPELVEKAKKLTVGPGHKDGVDIGPVIDKGAKDRIESLIQSGVDEGATLLLDGRGVKVDGYEGGNYVGATIISDVEAHHTCYQEEIFGPVMCIMKVDTLDEAIKLTNNNRWGNGCAIFTNSGAAARKYQYEIEAGQIGINVPIPVPLPMFSFTGNKDSIRGDLNFYGKAGMNFYTQQKTITASWAYKEDQVKWGMTMPTMNK</sequence>
<dbReference type="Gene3D" id="3.40.605.10">
    <property type="entry name" value="Aldehyde Dehydrogenase, Chain A, domain 1"/>
    <property type="match status" value="1"/>
</dbReference>
<accession>A0A7S2SNG3</accession>
<evidence type="ECO:0000256" key="1">
    <source>
        <dbReference type="ARBA" id="ARBA00009986"/>
    </source>
</evidence>